<evidence type="ECO:0000256" key="6">
    <source>
        <dbReference type="ARBA" id="ARBA00023015"/>
    </source>
</evidence>
<evidence type="ECO:0000256" key="8">
    <source>
        <dbReference type="ARBA" id="ARBA00023163"/>
    </source>
</evidence>
<evidence type="ECO:0000259" key="14">
    <source>
        <dbReference type="PROSITE" id="PS50110"/>
    </source>
</evidence>
<dbReference type="CDD" id="cd17620">
    <property type="entry name" value="REC_OmpR_KdpE-like"/>
    <property type="match status" value="1"/>
</dbReference>
<dbReference type="SMART" id="SM00448">
    <property type="entry name" value="REC"/>
    <property type="match status" value="1"/>
</dbReference>
<dbReference type="EMBL" id="CP017634">
    <property type="protein sequence ID" value="ATW26899.1"/>
    <property type="molecule type" value="Genomic_DNA"/>
</dbReference>
<keyword evidence="8" id="KW-0804">Transcription</keyword>
<dbReference type="PANTHER" id="PTHR48111:SF50">
    <property type="entry name" value="KDP OPERON TRANSCRIPTIONAL REGULATORY PROTEIN KDPE"/>
    <property type="match status" value="1"/>
</dbReference>
<keyword evidence="17" id="KW-1185">Reference proteome</keyword>
<reference evidence="16 17" key="1">
    <citation type="submission" date="2016-10" db="EMBL/GenBank/DDBJ databases">
        <title>Complete Genome Sequence of Peptococcaceae strain DCMF.</title>
        <authorList>
            <person name="Edwards R.J."/>
            <person name="Holland S.I."/>
            <person name="Deshpande N.P."/>
            <person name="Wong Y.K."/>
            <person name="Ertan H."/>
            <person name="Manefield M."/>
            <person name="Russell T.L."/>
            <person name="Lee M.J."/>
        </authorList>
    </citation>
    <scope>NUCLEOTIDE SEQUENCE [LARGE SCALE GENOMIC DNA]</scope>
    <source>
        <strain evidence="16 17">DCMF</strain>
    </source>
</reference>
<evidence type="ECO:0000256" key="11">
    <source>
        <dbReference type="ARBA" id="ARBA00074083"/>
    </source>
</evidence>
<dbReference type="PANTHER" id="PTHR48111">
    <property type="entry name" value="REGULATOR OF RPOS"/>
    <property type="match status" value="1"/>
</dbReference>
<dbReference type="InterPro" id="IPR036388">
    <property type="entry name" value="WH-like_DNA-bd_sf"/>
</dbReference>
<dbReference type="InterPro" id="IPR001867">
    <property type="entry name" value="OmpR/PhoB-type_DNA-bd"/>
</dbReference>
<evidence type="ECO:0000313" key="16">
    <source>
        <dbReference type="EMBL" id="ATW26899.1"/>
    </source>
</evidence>
<dbReference type="GO" id="GO:0042802">
    <property type="term" value="F:identical protein binding"/>
    <property type="evidence" value="ECO:0007669"/>
    <property type="project" value="UniProtKB-ARBA"/>
</dbReference>
<comment type="function">
    <text evidence="10">Member of the two-component regulatory system KdpD/KdpE involved in the regulation of the kdp operon. Upon phosphorylation by KdpD, functions as a transcription regulator by direct binding to promoter regions of target genes to positively regulate their expression.</text>
</comment>
<evidence type="ECO:0000256" key="13">
    <source>
        <dbReference type="PROSITE-ProRule" id="PRU01091"/>
    </source>
</evidence>
<dbReference type="Pfam" id="PF00486">
    <property type="entry name" value="Trans_reg_C"/>
    <property type="match status" value="1"/>
</dbReference>
<dbReference type="Proteomes" id="UP000323521">
    <property type="component" value="Chromosome"/>
</dbReference>
<dbReference type="OrthoDB" id="9790454at2"/>
<dbReference type="InterPro" id="IPR011006">
    <property type="entry name" value="CheY-like_superfamily"/>
</dbReference>
<organism evidence="16 17">
    <name type="scientific">Formimonas warabiya</name>
    <dbReference type="NCBI Taxonomy" id="1761012"/>
    <lineage>
        <taxon>Bacteria</taxon>
        <taxon>Bacillati</taxon>
        <taxon>Bacillota</taxon>
        <taxon>Clostridia</taxon>
        <taxon>Eubacteriales</taxon>
        <taxon>Peptococcaceae</taxon>
        <taxon>Candidatus Formimonas</taxon>
    </lineage>
</organism>
<evidence type="ECO:0000256" key="7">
    <source>
        <dbReference type="ARBA" id="ARBA00023125"/>
    </source>
</evidence>
<evidence type="ECO:0000313" key="17">
    <source>
        <dbReference type="Proteomes" id="UP000323521"/>
    </source>
</evidence>
<keyword evidence="7 13" id="KW-0238">DNA-binding</keyword>
<evidence type="ECO:0000256" key="3">
    <source>
        <dbReference type="ARBA" id="ARBA00022490"/>
    </source>
</evidence>
<dbReference type="Gene3D" id="1.10.10.10">
    <property type="entry name" value="Winged helix-like DNA-binding domain superfamily/Winged helix DNA-binding domain"/>
    <property type="match status" value="1"/>
</dbReference>
<evidence type="ECO:0000256" key="1">
    <source>
        <dbReference type="ARBA" id="ARBA00004496"/>
    </source>
</evidence>
<feature type="DNA-binding region" description="OmpR/PhoB-type" evidence="13">
    <location>
        <begin position="129"/>
        <end position="227"/>
    </location>
</feature>
<feature type="domain" description="Response regulatory" evidence="14">
    <location>
        <begin position="7"/>
        <end position="120"/>
    </location>
</feature>
<dbReference type="GO" id="GO:0045893">
    <property type="term" value="P:positive regulation of DNA-templated transcription"/>
    <property type="evidence" value="ECO:0007669"/>
    <property type="project" value="UniProtKB-ARBA"/>
</dbReference>
<evidence type="ECO:0000256" key="12">
    <source>
        <dbReference type="PROSITE-ProRule" id="PRU00169"/>
    </source>
</evidence>
<keyword evidence="5" id="KW-0902">Two-component regulatory system</keyword>
<dbReference type="Pfam" id="PF00072">
    <property type="entry name" value="Response_reg"/>
    <property type="match status" value="1"/>
</dbReference>
<keyword evidence="3" id="KW-0963">Cytoplasm</keyword>
<dbReference type="InterPro" id="IPR039420">
    <property type="entry name" value="WalR-like"/>
</dbReference>
<feature type="modified residue" description="4-aspartylphosphate" evidence="12">
    <location>
        <position position="56"/>
    </location>
</feature>
<dbReference type="FunFam" id="3.40.50.2300:FF:000021">
    <property type="entry name" value="Two-component system response regulator KdpE"/>
    <property type="match status" value="1"/>
</dbReference>
<dbReference type="PROSITE" id="PS50110">
    <property type="entry name" value="RESPONSE_REGULATORY"/>
    <property type="match status" value="1"/>
</dbReference>
<dbReference type="SUPFAM" id="SSF52172">
    <property type="entry name" value="CheY-like"/>
    <property type="match status" value="1"/>
</dbReference>
<dbReference type="Gene3D" id="6.10.250.690">
    <property type="match status" value="1"/>
</dbReference>
<comment type="function">
    <text evidence="9">May play the central regulatory role in sporulation. It may be an element of the effector pathway responsible for the activation of sporulation genes in response to nutritional stress. Spo0A may act in concert with spo0H (a sigma factor) to control the expression of some genes that are critical to the sporulation process.</text>
</comment>
<protein>
    <recommendedName>
        <fullName evidence="2">Stage 0 sporulation protein A homolog</fullName>
    </recommendedName>
    <alternativeName>
        <fullName evidence="11">Transcriptional regulatory protein KdpE</fullName>
    </alternativeName>
</protein>
<feature type="domain" description="OmpR/PhoB-type" evidence="15">
    <location>
        <begin position="129"/>
        <end position="227"/>
    </location>
</feature>
<dbReference type="KEGG" id="fwa:DCMF_20955"/>
<dbReference type="GO" id="GO:0000156">
    <property type="term" value="F:phosphorelay response regulator activity"/>
    <property type="evidence" value="ECO:0007669"/>
    <property type="project" value="TreeGrafter"/>
</dbReference>
<comment type="subcellular location">
    <subcellularLocation>
        <location evidence="1">Cytoplasm</location>
    </subcellularLocation>
</comment>
<dbReference type="GO" id="GO:0032993">
    <property type="term" value="C:protein-DNA complex"/>
    <property type="evidence" value="ECO:0007669"/>
    <property type="project" value="TreeGrafter"/>
</dbReference>
<dbReference type="GO" id="GO:0005829">
    <property type="term" value="C:cytosol"/>
    <property type="evidence" value="ECO:0007669"/>
    <property type="project" value="TreeGrafter"/>
</dbReference>
<dbReference type="Gene3D" id="3.40.50.2300">
    <property type="match status" value="1"/>
</dbReference>
<evidence type="ECO:0000256" key="2">
    <source>
        <dbReference type="ARBA" id="ARBA00018672"/>
    </source>
</evidence>
<dbReference type="FunFam" id="1.10.10.10:FF:000210">
    <property type="entry name" value="Winged-helix transcriptional response regulator KdpE"/>
    <property type="match status" value="1"/>
</dbReference>
<evidence type="ECO:0000256" key="10">
    <source>
        <dbReference type="ARBA" id="ARBA00057085"/>
    </source>
</evidence>
<evidence type="ECO:0000256" key="5">
    <source>
        <dbReference type="ARBA" id="ARBA00023012"/>
    </source>
</evidence>
<keyword evidence="6" id="KW-0805">Transcription regulation</keyword>
<gene>
    <name evidence="16" type="ORF">DCMF_20955</name>
</gene>
<evidence type="ECO:0000256" key="9">
    <source>
        <dbReference type="ARBA" id="ARBA00024867"/>
    </source>
</evidence>
<name>A0A3G1KX07_FORW1</name>
<accession>A0A3G1KX07</accession>
<evidence type="ECO:0000256" key="4">
    <source>
        <dbReference type="ARBA" id="ARBA00022553"/>
    </source>
</evidence>
<sequence>MNPKGVRVLIIDDEPQIRRLLRVTLKAHGCETEEAMDGNTGLQQVVFFRPDLIILDLGLPDLDGLEVVKRVREWSAVPIIVLSVRDQEQDKVSVLDAGADDYLTKPFGLGELLARMRAALRHVGGKSEEPVLRFGNLVVDLAQRRVEVDGQEIKLTPIEWDILKALAVNGGKILTHRQLLRAVWGPGYEEEIHYLRVYVGQLRRKIEANFAQPVHIITEPGVGYRLL</sequence>
<dbReference type="AlphaFoldDB" id="A0A3G1KX07"/>
<evidence type="ECO:0000259" key="15">
    <source>
        <dbReference type="PROSITE" id="PS51755"/>
    </source>
</evidence>
<dbReference type="RefSeq" id="WP_148136230.1">
    <property type="nucleotide sequence ID" value="NZ_CP017634.1"/>
</dbReference>
<dbReference type="SMART" id="SM00862">
    <property type="entry name" value="Trans_reg_C"/>
    <property type="match status" value="1"/>
</dbReference>
<dbReference type="InterPro" id="IPR001789">
    <property type="entry name" value="Sig_transdc_resp-reg_receiver"/>
</dbReference>
<proteinExistence type="predicted"/>
<dbReference type="GO" id="GO:0000987">
    <property type="term" value="F:cis-regulatory region sequence-specific DNA binding"/>
    <property type="evidence" value="ECO:0007669"/>
    <property type="project" value="UniProtKB-ARBA"/>
</dbReference>
<keyword evidence="4 12" id="KW-0597">Phosphoprotein</keyword>
<dbReference type="CDD" id="cd00383">
    <property type="entry name" value="trans_reg_C"/>
    <property type="match status" value="1"/>
</dbReference>
<dbReference type="PROSITE" id="PS51755">
    <property type="entry name" value="OMPR_PHOB"/>
    <property type="match status" value="1"/>
</dbReference>